<organism evidence="3 4">
    <name type="scientific">Pseudocohnilembus persalinus</name>
    <name type="common">Ciliate</name>
    <dbReference type="NCBI Taxonomy" id="266149"/>
    <lineage>
        <taxon>Eukaryota</taxon>
        <taxon>Sar</taxon>
        <taxon>Alveolata</taxon>
        <taxon>Ciliophora</taxon>
        <taxon>Intramacronucleata</taxon>
        <taxon>Oligohymenophorea</taxon>
        <taxon>Scuticociliatia</taxon>
        <taxon>Philasterida</taxon>
        <taxon>Pseudocohnilembidae</taxon>
        <taxon>Pseudocohnilembus</taxon>
    </lineage>
</organism>
<keyword evidence="2" id="KW-0812">Transmembrane</keyword>
<keyword evidence="4" id="KW-1185">Reference proteome</keyword>
<feature type="transmembrane region" description="Helical" evidence="2">
    <location>
        <begin position="6"/>
        <end position="24"/>
    </location>
</feature>
<keyword evidence="2" id="KW-1133">Transmembrane helix</keyword>
<protein>
    <recommendedName>
        <fullName evidence="5">Transmembrane protein</fullName>
    </recommendedName>
</protein>
<feature type="region of interest" description="Disordered" evidence="1">
    <location>
        <begin position="367"/>
        <end position="447"/>
    </location>
</feature>
<keyword evidence="2" id="KW-0472">Membrane</keyword>
<dbReference type="Proteomes" id="UP000054937">
    <property type="component" value="Unassembled WGS sequence"/>
</dbReference>
<feature type="compositionally biased region" description="Basic and acidic residues" evidence="1">
    <location>
        <begin position="371"/>
        <end position="381"/>
    </location>
</feature>
<feature type="transmembrane region" description="Helical" evidence="2">
    <location>
        <begin position="287"/>
        <end position="312"/>
    </location>
</feature>
<dbReference type="InParanoid" id="A0A0V0QJ61"/>
<evidence type="ECO:0000313" key="3">
    <source>
        <dbReference type="EMBL" id="KRX02276.1"/>
    </source>
</evidence>
<feature type="compositionally biased region" description="Basic and acidic residues" evidence="1">
    <location>
        <begin position="390"/>
        <end position="412"/>
    </location>
</feature>
<proteinExistence type="predicted"/>
<feature type="compositionally biased region" description="Low complexity" evidence="1">
    <location>
        <begin position="416"/>
        <end position="435"/>
    </location>
</feature>
<evidence type="ECO:0008006" key="5">
    <source>
        <dbReference type="Google" id="ProtNLM"/>
    </source>
</evidence>
<comment type="caution">
    <text evidence="3">The sequence shown here is derived from an EMBL/GenBank/DDBJ whole genome shotgun (WGS) entry which is preliminary data.</text>
</comment>
<name>A0A0V0QJ61_PSEPJ</name>
<sequence>MAQTFWLSFIYIFLVLLMYPCCWAQRTNCQCFLTIIAVISFFFGMVFIGVFFGIFYKQVARDFDEANNCKIVEIQLADFDGSETYGGLGIQFTNSEGIVKYGMGCTSTKKKSGMATAPYTYSDYEKGDSIYCGGNGGVGVTKISKEDLESPYYNSDSNSRILYNQLPSNNGYIYNTNLNQDIIQGYNTIQQPSGYSYSSSSSYYSSYSYSYSSYSYDYGDDYSDYDEFKDDVKGLDEQLVYDKCYYTPYFSESGAEKNSDSETSVLDIEDFYLVTFEPYGYYNKTELLIFAGFFLIPFITYTNFCWIPYAAYPLSKTCPKFFKKKKTNAVVAQQKKPIQNILNDNKEEKINQDILIVPQKPDIINQVNLDIQKKDEQKNTEEKEEEEEKKEEKEDKKEKEKEDKKEEKKEEELQISLTPSSLFSNSDSSSYSSSDSEQKDTQFELQNKDKLQKDLQINKKQEKYIVPENALQIGQQYEFNNQDILNPYISNIKQDNENPNIQSPNINQNNIQQFQLNQYNNDITNKWSYEWEHLITQLTQLLK</sequence>
<evidence type="ECO:0000256" key="1">
    <source>
        <dbReference type="SAM" id="MobiDB-lite"/>
    </source>
</evidence>
<feature type="compositionally biased region" description="Basic and acidic residues" evidence="1">
    <location>
        <begin position="436"/>
        <end position="447"/>
    </location>
</feature>
<feature type="transmembrane region" description="Helical" evidence="2">
    <location>
        <begin position="31"/>
        <end position="56"/>
    </location>
</feature>
<accession>A0A0V0QJ61</accession>
<dbReference type="AlphaFoldDB" id="A0A0V0QJ61"/>
<evidence type="ECO:0000313" key="4">
    <source>
        <dbReference type="Proteomes" id="UP000054937"/>
    </source>
</evidence>
<dbReference type="EMBL" id="LDAU01000156">
    <property type="protein sequence ID" value="KRX02276.1"/>
    <property type="molecule type" value="Genomic_DNA"/>
</dbReference>
<reference evidence="3 4" key="1">
    <citation type="journal article" date="2015" name="Sci. Rep.">
        <title>Genome of the facultative scuticociliatosis pathogen Pseudocohnilembus persalinus provides insight into its virulence through horizontal gene transfer.</title>
        <authorList>
            <person name="Xiong J."/>
            <person name="Wang G."/>
            <person name="Cheng J."/>
            <person name="Tian M."/>
            <person name="Pan X."/>
            <person name="Warren A."/>
            <person name="Jiang C."/>
            <person name="Yuan D."/>
            <person name="Miao W."/>
        </authorList>
    </citation>
    <scope>NUCLEOTIDE SEQUENCE [LARGE SCALE GENOMIC DNA]</scope>
    <source>
        <strain evidence="3">36N120E</strain>
    </source>
</reference>
<evidence type="ECO:0000256" key="2">
    <source>
        <dbReference type="SAM" id="Phobius"/>
    </source>
</evidence>
<gene>
    <name evidence="3" type="ORF">PPERSA_04898</name>
</gene>